<gene>
    <name evidence="8" type="ORF">ALPR1_06990</name>
</gene>
<evidence type="ECO:0000259" key="7">
    <source>
        <dbReference type="Pfam" id="PF08281"/>
    </source>
</evidence>
<evidence type="ECO:0000313" key="9">
    <source>
        <dbReference type="Proteomes" id="UP000003919"/>
    </source>
</evidence>
<dbReference type="RefSeq" id="WP_008199414.1">
    <property type="nucleotide sequence ID" value="NZ_CM001023.1"/>
</dbReference>
<dbReference type="GO" id="GO:0003677">
    <property type="term" value="F:DNA binding"/>
    <property type="evidence" value="ECO:0007669"/>
    <property type="project" value="UniProtKB-KW"/>
</dbReference>
<sequence>MHFENDLYYIEKTLAGDRHAFGQLIQKHQNYAYTLAYRILKNSEEAEEATQDSFMKVYDSLKKFERKSKFTTWLYKIVYHEALGRLRKMKNIMIDIDEVTDLKLPVDDFSNGLELLHLQERKDLIKNALDGLKATESAVLTLFYLEEQSIKEIEVITELSESHIKILLHRGRKNMLISLQKFTKKEISHLL</sequence>
<organism evidence="8 9">
    <name type="scientific">Algoriphagus machipongonensis</name>
    <dbReference type="NCBI Taxonomy" id="388413"/>
    <lineage>
        <taxon>Bacteria</taxon>
        <taxon>Pseudomonadati</taxon>
        <taxon>Bacteroidota</taxon>
        <taxon>Cytophagia</taxon>
        <taxon>Cytophagales</taxon>
        <taxon>Cyclobacteriaceae</taxon>
        <taxon>Algoriphagus</taxon>
    </lineage>
</organism>
<dbReference type="Gene3D" id="1.10.10.10">
    <property type="entry name" value="Winged helix-like DNA-binding domain superfamily/Winged helix DNA-binding domain"/>
    <property type="match status" value="1"/>
</dbReference>
<keyword evidence="5" id="KW-0804">Transcription</keyword>
<dbReference type="InterPro" id="IPR013324">
    <property type="entry name" value="RNA_pol_sigma_r3/r4-like"/>
</dbReference>
<protein>
    <submittedName>
        <fullName evidence="8">RNA polymerase sigma-70 factor, ECF subfamily</fullName>
    </submittedName>
</protein>
<name>A3HZG4_9BACT</name>
<reference evidence="8 9" key="1">
    <citation type="journal article" date="2011" name="J. Bacteriol.">
        <title>Complete genome sequence of Algoriphagus sp. PR1, bacterial prey of a colony-forming choanoflagellate.</title>
        <authorList>
            <person name="Alegado R.A."/>
            <person name="Ferriera S."/>
            <person name="Nusbaum C."/>
            <person name="Young S.K."/>
            <person name="Zeng Q."/>
            <person name="Imamovic A."/>
            <person name="Fairclough S.R."/>
            <person name="King N."/>
        </authorList>
    </citation>
    <scope>NUCLEOTIDE SEQUENCE [LARGE SCALE GENOMIC DNA]</scope>
    <source>
        <strain evidence="8 9">PR1</strain>
    </source>
</reference>
<dbReference type="Pfam" id="PF08281">
    <property type="entry name" value="Sigma70_r4_2"/>
    <property type="match status" value="1"/>
</dbReference>
<evidence type="ECO:0000256" key="3">
    <source>
        <dbReference type="ARBA" id="ARBA00023082"/>
    </source>
</evidence>
<dbReference type="InterPro" id="IPR039425">
    <property type="entry name" value="RNA_pol_sigma-70-like"/>
</dbReference>
<evidence type="ECO:0000313" key="8">
    <source>
        <dbReference type="EMBL" id="EAZ80650.1"/>
    </source>
</evidence>
<dbReference type="InterPro" id="IPR013249">
    <property type="entry name" value="RNA_pol_sigma70_r4_t2"/>
</dbReference>
<dbReference type="Pfam" id="PF04542">
    <property type="entry name" value="Sigma70_r2"/>
    <property type="match status" value="1"/>
</dbReference>
<feature type="domain" description="RNA polymerase sigma-70 region 2" evidence="6">
    <location>
        <begin position="24"/>
        <end position="88"/>
    </location>
</feature>
<dbReference type="NCBIfam" id="TIGR02937">
    <property type="entry name" value="sigma70-ECF"/>
    <property type="match status" value="1"/>
</dbReference>
<dbReference type="InterPro" id="IPR013325">
    <property type="entry name" value="RNA_pol_sigma_r2"/>
</dbReference>
<dbReference type="STRING" id="388413.ALPR1_06990"/>
<evidence type="ECO:0000256" key="5">
    <source>
        <dbReference type="ARBA" id="ARBA00023163"/>
    </source>
</evidence>
<evidence type="ECO:0000256" key="4">
    <source>
        <dbReference type="ARBA" id="ARBA00023125"/>
    </source>
</evidence>
<comment type="similarity">
    <text evidence="1">Belongs to the sigma-70 factor family. ECF subfamily.</text>
</comment>
<dbReference type="GO" id="GO:0006352">
    <property type="term" value="P:DNA-templated transcription initiation"/>
    <property type="evidence" value="ECO:0007669"/>
    <property type="project" value="InterPro"/>
</dbReference>
<keyword evidence="3" id="KW-0731">Sigma factor</keyword>
<keyword evidence="4" id="KW-0238">DNA-binding</keyword>
<evidence type="ECO:0000256" key="1">
    <source>
        <dbReference type="ARBA" id="ARBA00010641"/>
    </source>
</evidence>
<dbReference type="InterPro" id="IPR014284">
    <property type="entry name" value="RNA_pol_sigma-70_dom"/>
</dbReference>
<keyword evidence="2" id="KW-0805">Transcription regulation</keyword>
<dbReference type="Gene3D" id="1.10.1740.10">
    <property type="match status" value="1"/>
</dbReference>
<dbReference type="PANTHER" id="PTHR43133:SF8">
    <property type="entry name" value="RNA POLYMERASE SIGMA FACTOR HI_1459-RELATED"/>
    <property type="match status" value="1"/>
</dbReference>
<dbReference type="InterPro" id="IPR036388">
    <property type="entry name" value="WH-like_DNA-bd_sf"/>
</dbReference>
<feature type="domain" description="RNA polymerase sigma factor 70 region 4 type 2" evidence="7">
    <location>
        <begin position="124"/>
        <end position="175"/>
    </location>
</feature>
<accession>A3HZG4</accession>
<dbReference type="eggNOG" id="COG1595">
    <property type="taxonomic scope" value="Bacteria"/>
</dbReference>
<keyword evidence="9" id="KW-1185">Reference proteome</keyword>
<evidence type="ECO:0000259" key="6">
    <source>
        <dbReference type="Pfam" id="PF04542"/>
    </source>
</evidence>
<dbReference type="CDD" id="cd06171">
    <property type="entry name" value="Sigma70_r4"/>
    <property type="match status" value="1"/>
</dbReference>
<dbReference type="GO" id="GO:0016987">
    <property type="term" value="F:sigma factor activity"/>
    <property type="evidence" value="ECO:0007669"/>
    <property type="project" value="UniProtKB-KW"/>
</dbReference>
<dbReference type="EMBL" id="AAXU02000001">
    <property type="protein sequence ID" value="EAZ80650.1"/>
    <property type="molecule type" value="Genomic_DNA"/>
</dbReference>
<dbReference type="InterPro" id="IPR007627">
    <property type="entry name" value="RNA_pol_sigma70_r2"/>
</dbReference>
<dbReference type="AlphaFoldDB" id="A3HZG4"/>
<dbReference type="Proteomes" id="UP000003919">
    <property type="component" value="Chromosome"/>
</dbReference>
<dbReference type="SUPFAM" id="SSF88946">
    <property type="entry name" value="Sigma2 domain of RNA polymerase sigma factors"/>
    <property type="match status" value="1"/>
</dbReference>
<dbReference type="PANTHER" id="PTHR43133">
    <property type="entry name" value="RNA POLYMERASE ECF-TYPE SIGMA FACTO"/>
    <property type="match status" value="1"/>
</dbReference>
<proteinExistence type="inferred from homology"/>
<evidence type="ECO:0000256" key="2">
    <source>
        <dbReference type="ARBA" id="ARBA00023015"/>
    </source>
</evidence>
<comment type="caution">
    <text evidence="8">The sequence shown here is derived from an EMBL/GenBank/DDBJ whole genome shotgun (WGS) entry which is preliminary data.</text>
</comment>
<dbReference type="HOGENOM" id="CLU_047691_3_0_10"/>
<dbReference type="OrthoDB" id="1027298at2"/>
<dbReference type="SUPFAM" id="SSF88659">
    <property type="entry name" value="Sigma3 and sigma4 domains of RNA polymerase sigma factors"/>
    <property type="match status" value="1"/>
</dbReference>
<dbReference type="EMBL" id="CM001023">
    <property type="protein sequence ID" value="EAZ80650.1"/>
    <property type="molecule type" value="Genomic_DNA"/>
</dbReference>